<dbReference type="FunFam" id="3.40.50.1820:FF:000057">
    <property type="entry name" value="Lipase"/>
    <property type="match status" value="1"/>
</dbReference>
<comment type="similarity">
    <text evidence="1">Belongs to the AB hydrolase superfamily. Lipase family.</text>
</comment>
<dbReference type="Pfam" id="PF00561">
    <property type="entry name" value="Abhydrolase_1"/>
    <property type="match status" value="1"/>
</dbReference>
<proteinExistence type="inferred from homology"/>
<sequence length="481" mass="52634">MLTPLRVTSGVGGVRGTVALLVAILVVPLEAPVATPWPSGGLGVVSGLLRNVGSKVSAVTTPVKEVSAAVTTPVKEVSAAVTAPITEASSAIAGTTAVVVLEQLLRWLPATDDNVTASALMVDLGYPMQTHFVTTQDGYRLRLERAPNPGRQPVLLAPGLQTIGSCYVVLGRGKALAPLLYDAGFDVWMINYRGTLLSQEHNKFSIRNEEYWNFSWHEQGVFDNAAAIDYVLAQTSFPSVMYAGHSMGATTFMAMAAARPEYQRKVRVRAAFLMAPAGSLHAHRSPVVELLYVLNNGTQPLVEGLGLRRTLRPLLLVVKRLIKQLMPVARPLLYAVFDAIFGFKKNATYFELPHFYDSLLYGGSWGQIFHYLQNANHDTQGIRQYDHGAKKNQEVYGAPEPPLYNLSAIQTPMHLYLGNNDILCRPKDIAYLRSQFQNVVSVHYDEDETFNHIDFIASTAVAGGMNARIVADMQRFYGQAG</sequence>
<keyword evidence="4" id="KW-0442">Lipid degradation</keyword>
<dbReference type="PANTHER" id="PTHR11005">
    <property type="entry name" value="LYSOSOMAL ACID LIPASE-RELATED"/>
    <property type="match status" value="1"/>
</dbReference>
<keyword evidence="2 7" id="KW-0732">Signal</keyword>
<evidence type="ECO:0000313" key="9">
    <source>
        <dbReference type="Proteomes" id="UP000515158"/>
    </source>
</evidence>
<keyword evidence="6" id="KW-0325">Glycoprotein</keyword>
<keyword evidence="5" id="KW-0443">Lipid metabolism</keyword>
<protein>
    <submittedName>
        <fullName evidence="10">Lipase 3-like</fullName>
    </submittedName>
</protein>
<dbReference type="GO" id="GO:0016042">
    <property type="term" value="P:lipid catabolic process"/>
    <property type="evidence" value="ECO:0007669"/>
    <property type="project" value="UniProtKB-KW"/>
</dbReference>
<dbReference type="InterPro" id="IPR000073">
    <property type="entry name" value="AB_hydrolase_1"/>
</dbReference>
<dbReference type="Gene3D" id="3.40.50.1820">
    <property type="entry name" value="alpha/beta hydrolase"/>
    <property type="match status" value="1"/>
</dbReference>
<name>A0A6P8YZ86_THRPL</name>
<reference evidence="10" key="1">
    <citation type="submission" date="2025-08" db="UniProtKB">
        <authorList>
            <consortium name="RefSeq"/>
        </authorList>
    </citation>
    <scope>IDENTIFICATION</scope>
    <source>
        <tissue evidence="10">Total insect</tissue>
    </source>
</reference>
<keyword evidence="9" id="KW-1185">Reference proteome</keyword>
<keyword evidence="3" id="KW-0378">Hydrolase</keyword>
<evidence type="ECO:0000256" key="3">
    <source>
        <dbReference type="ARBA" id="ARBA00022801"/>
    </source>
</evidence>
<dbReference type="OrthoDB" id="9974421at2759"/>
<feature type="signal peptide" evidence="7">
    <location>
        <begin position="1"/>
        <end position="34"/>
    </location>
</feature>
<evidence type="ECO:0000256" key="6">
    <source>
        <dbReference type="ARBA" id="ARBA00023180"/>
    </source>
</evidence>
<evidence type="ECO:0000256" key="7">
    <source>
        <dbReference type="SAM" id="SignalP"/>
    </source>
</evidence>
<evidence type="ECO:0000259" key="8">
    <source>
        <dbReference type="Pfam" id="PF00561"/>
    </source>
</evidence>
<dbReference type="GO" id="GO:0016787">
    <property type="term" value="F:hydrolase activity"/>
    <property type="evidence" value="ECO:0007669"/>
    <property type="project" value="UniProtKB-KW"/>
</dbReference>
<dbReference type="InParanoid" id="A0A6P8YZ86"/>
<dbReference type="Proteomes" id="UP000515158">
    <property type="component" value="Unplaced"/>
</dbReference>
<accession>A0A6P8YZ86</accession>
<evidence type="ECO:0000256" key="2">
    <source>
        <dbReference type="ARBA" id="ARBA00022729"/>
    </source>
</evidence>
<dbReference type="KEGG" id="tpal:117647701"/>
<dbReference type="AlphaFoldDB" id="A0A6P8YZ86"/>
<evidence type="ECO:0000313" key="10">
    <source>
        <dbReference type="RefSeq" id="XP_034245488.1"/>
    </source>
</evidence>
<organism evidence="10">
    <name type="scientific">Thrips palmi</name>
    <name type="common">Melon thrips</name>
    <dbReference type="NCBI Taxonomy" id="161013"/>
    <lineage>
        <taxon>Eukaryota</taxon>
        <taxon>Metazoa</taxon>
        <taxon>Ecdysozoa</taxon>
        <taxon>Arthropoda</taxon>
        <taxon>Hexapoda</taxon>
        <taxon>Insecta</taxon>
        <taxon>Pterygota</taxon>
        <taxon>Neoptera</taxon>
        <taxon>Paraneoptera</taxon>
        <taxon>Thysanoptera</taxon>
        <taxon>Terebrantia</taxon>
        <taxon>Thripoidea</taxon>
        <taxon>Thripidae</taxon>
        <taxon>Thrips</taxon>
    </lineage>
</organism>
<feature type="chain" id="PRO_5028234520" evidence="7">
    <location>
        <begin position="35"/>
        <end position="481"/>
    </location>
</feature>
<dbReference type="SUPFAM" id="SSF53474">
    <property type="entry name" value="alpha/beta-Hydrolases"/>
    <property type="match status" value="1"/>
</dbReference>
<evidence type="ECO:0000256" key="1">
    <source>
        <dbReference type="ARBA" id="ARBA00010701"/>
    </source>
</evidence>
<dbReference type="InterPro" id="IPR029058">
    <property type="entry name" value="AB_hydrolase_fold"/>
</dbReference>
<dbReference type="GeneID" id="117647701"/>
<dbReference type="RefSeq" id="XP_034245488.1">
    <property type="nucleotide sequence ID" value="XM_034389597.1"/>
</dbReference>
<gene>
    <name evidence="10" type="primary">LOC117647701</name>
</gene>
<evidence type="ECO:0000256" key="4">
    <source>
        <dbReference type="ARBA" id="ARBA00022963"/>
    </source>
</evidence>
<evidence type="ECO:0000256" key="5">
    <source>
        <dbReference type="ARBA" id="ARBA00023098"/>
    </source>
</evidence>
<feature type="domain" description="AB hydrolase-1" evidence="8">
    <location>
        <begin position="153"/>
        <end position="276"/>
    </location>
</feature>